<evidence type="ECO:0000313" key="2">
    <source>
        <dbReference type="EnsemblPlants" id="KQK94661"/>
    </source>
</evidence>
<dbReference type="EMBL" id="AGNK02004947">
    <property type="status" value="NOT_ANNOTATED_CDS"/>
    <property type="molecule type" value="Genomic_DNA"/>
</dbReference>
<proteinExistence type="predicted"/>
<feature type="region of interest" description="Disordered" evidence="1">
    <location>
        <begin position="26"/>
        <end position="80"/>
    </location>
</feature>
<dbReference type="EnsemblPlants" id="KQK94661">
    <property type="protein sequence ID" value="KQK94661"/>
    <property type="gene ID" value="SETIT_027150mg"/>
</dbReference>
<protein>
    <submittedName>
        <fullName evidence="2">Uncharacterized protein</fullName>
    </submittedName>
</protein>
<organism evidence="2 3">
    <name type="scientific">Setaria italica</name>
    <name type="common">Foxtail millet</name>
    <name type="synonym">Panicum italicum</name>
    <dbReference type="NCBI Taxonomy" id="4555"/>
    <lineage>
        <taxon>Eukaryota</taxon>
        <taxon>Viridiplantae</taxon>
        <taxon>Streptophyta</taxon>
        <taxon>Embryophyta</taxon>
        <taxon>Tracheophyta</taxon>
        <taxon>Spermatophyta</taxon>
        <taxon>Magnoliopsida</taxon>
        <taxon>Liliopsida</taxon>
        <taxon>Poales</taxon>
        <taxon>Poaceae</taxon>
        <taxon>PACMAD clade</taxon>
        <taxon>Panicoideae</taxon>
        <taxon>Panicodae</taxon>
        <taxon>Paniceae</taxon>
        <taxon>Cenchrinae</taxon>
        <taxon>Setaria</taxon>
    </lineage>
</organism>
<reference evidence="3" key="1">
    <citation type="journal article" date="2012" name="Nat. Biotechnol.">
        <title>Reference genome sequence of the model plant Setaria.</title>
        <authorList>
            <person name="Bennetzen J.L."/>
            <person name="Schmutz J."/>
            <person name="Wang H."/>
            <person name="Percifield R."/>
            <person name="Hawkins J."/>
            <person name="Pontaroli A.C."/>
            <person name="Estep M."/>
            <person name="Feng L."/>
            <person name="Vaughn J.N."/>
            <person name="Grimwood J."/>
            <person name="Jenkins J."/>
            <person name="Barry K."/>
            <person name="Lindquist E."/>
            <person name="Hellsten U."/>
            <person name="Deshpande S."/>
            <person name="Wang X."/>
            <person name="Wu X."/>
            <person name="Mitros T."/>
            <person name="Triplett J."/>
            <person name="Yang X."/>
            <person name="Ye C.Y."/>
            <person name="Mauro-Herrera M."/>
            <person name="Wang L."/>
            <person name="Li P."/>
            <person name="Sharma M."/>
            <person name="Sharma R."/>
            <person name="Ronald P.C."/>
            <person name="Panaud O."/>
            <person name="Kellogg E.A."/>
            <person name="Brutnell T.P."/>
            <person name="Doust A.N."/>
            <person name="Tuskan G.A."/>
            <person name="Rokhsar D."/>
            <person name="Devos K.M."/>
        </authorList>
    </citation>
    <scope>NUCLEOTIDE SEQUENCE [LARGE SCALE GENOMIC DNA]</scope>
    <source>
        <strain evidence="3">cv. Yugu1</strain>
    </source>
</reference>
<evidence type="ECO:0000313" key="3">
    <source>
        <dbReference type="Proteomes" id="UP000004995"/>
    </source>
</evidence>
<dbReference type="AlphaFoldDB" id="K3ZKP4"/>
<name>K3ZKP4_SETIT</name>
<dbReference type="Gramene" id="KQK94661">
    <property type="protein sequence ID" value="KQK94661"/>
    <property type="gene ID" value="SETIT_027150mg"/>
</dbReference>
<dbReference type="Proteomes" id="UP000004995">
    <property type="component" value="Unassembled WGS sequence"/>
</dbReference>
<reference evidence="2" key="2">
    <citation type="submission" date="2018-08" db="UniProtKB">
        <authorList>
            <consortium name="EnsemblPlants"/>
        </authorList>
    </citation>
    <scope>IDENTIFICATION</scope>
    <source>
        <strain evidence="2">Yugu1</strain>
    </source>
</reference>
<feature type="compositionally biased region" description="Basic and acidic residues" evidence="1">
    <location>
        <begin position="42"/>
        <end position="55"/>
    </location>
</feature>
<dbReference type="HOGENOM" id="CLU_2594355_0_0_1"/>
<keyword evidence="3" id="KW-1185">Reference proteome</keyword>
<dbReference type="InParanoid" id="K3ZKP4"/>
<accession>K3ZKP4</accession>
<sequence length="80" mass="9047">MIASDILATLLALMPAPRRAARAAWAPHPRSSVRVASPFYPSDHERTRKSPKMSEECGEMEGQKNPENVRGMRRTERTEK</sequence>
<evidence type="ECO:0000256" key="1">
    <source>
        <dbReference type="SAM" id="MobiDB-lite"/>
    </source>
</evidence>